<dbReference type="RefSeq" id="WP_025410764.1">
    <property type="nucleotide sequence ID" value="NZ_CP007128.1"/>
</dbReference>
<dbReference type="PANTHER" id="PTHR22674">
    <property type="entry name" value="NTPASE, KAP FAMILY P-LOOP DOMAIN-CONTAINING 1"/>
    <property type="match status" value="1"/>
</dbReference>
<dbReference type="Pfam" id="PF07693">
    <property type="entry name" value="KAP_NTPase"/>
    <property type="match status" value="1"/>
</dbReference>
<feature type="domain" description="KAP NTPase" evidence="2">
    <location>
        <begin position="252"/>
        <end position="674"/>
    </location>
</feature>
<dbReference type="InterPro" id="IPR027417">
    <property type="entry name" value="P-loop_NTPase"/>
</dbReference>
<dbReference type="STRING" id="861299.J421_1718"/>
<protein>
    <submittedName>
        <fullName evidence="3">KAP P-loop domain protein</fullName>
    </submittedName>
</protein>
<feature type="region of interest" description="Disordered" evidence="1">
    <location>
        <begin position="223"/>
        <end position="244"/>
    </location>
</feature>
<dbReference type="Gene3D" id="1.10.1780.10">
    <property type="entry name" value="Clp, N-terminal domain"/>
    <property type="match status" value="1"/>
</dbReference>
<dbReference type="eggNOG" id="COG4928">
    <property type="taxonomic scope" value="Bacteria"/>
</dbReference>
<dbReference type="InterPro" id="IPR052754">
    <property type="entry name" value="NTPase_KAP_P-loop"/>
</dbReference>
<feature type="region of interest" description="Disordered" evidence="1">
    <location>
        <begin position="1"/>
        <end position="33"/>
    </location>
</feature>
<dbReference type="HOGENOM" id="CLU_345732_0_0_0"/>
<sequence length="817" mass="88778">MATKPVDEREPLVQSSASSASSASSTDAPPHPELESVARSLTDTARLAFGVADAIRRVHGRDAVAMEHLVLGLRTPNATSGRSTFDRAGLDAERLTARLREAGFDAPAADRLPYFVRDGAAFVSRSDTLPPLTPEVVAAVTAAALLAGATADGARPTHLRHLLAGFFAVRSSPVVALFDDVRPVAAAVLHETIEQGARDDELSDDEARRQLAELEDLVGAVPVQQPAPEPPRIGTGGGAANDRAEGEDRLNFTHYVRAFADLIDSPDTRPPLTIGIFGAWGAGKSFLLRHLIDEVERRGAAHRPSPGVTASTRQRAHVYCIAFNAWEYNAAEHIWPRLVRRVLDGVTRDVRWHRRPVRWARTAWRKLRRNFLRKLRGDWKTLLAWIGVGAGLWWGFAHLKPEQAQTFARRVFGVDTSDDKFSVPAIVGAVTAAVMLLRSSVITPLGGWVTALLDDGPGYGGESDFVRAVRADLDLVDEQLRGEGSRVLITIDDLDRCEPDKAVEVLQAINQLLDRRSFVVCLGIDARVITAAVEQHYEELLGPAGITGYEYLDKIVQIPFRIPEPTSDELKRFLGKQLGDPPEQPGYEATSGTLPSADPPNASPPAVSPSAGSPSAGSPSAVSPSSVSPSSAPLDPLSFTHAELRAFEDVATCMRRNPRHVKRLVNVYALVRSLATLGGSRAILDDPAATVRWLTLCAQWPYAVYAMLDHLDAHGPPLGPALPEEPPLHWLYEAVRPALDPAKQARFDHDGASLERLVRASEGLSWSELQVLRGYTVNFNPALDAELRADVATRRRGRAPATSYDRRMTHLDGVSRA</sequence>
<dbReference type="AlphaFoldDB" id="W0RG06"/>
<evidence type="ECO:0000313" key="4">
    <source>
        <dbReference type="Proteomes" id="UP000019151"/>
    </source>
</evidence>
<feature type="compositionally biased region" description="Low complexity" evidence="1">
    <location>
        <begin position="608"/>
        <end position="632"/>
    </location>
</feature>
<name>W0RG06_9BACT</name>
<proteinExistence type="predicted"/>
<accession>W0RG06</accession>
<dbReference type="Proteomes" id="UP000019151">
    <property type="component" value="Chromosome"/>
</dbReference>
<feature type="region of interest" description="Disordered" evidence="1">
    <location>
        <begin position="798"/>
        <end position="817"/>
    </location>
</feature>
<feature type="region of interest" description="Disordered" evidence="1">
    <location>
        <begin position="575"/>
        <end position="632"/>
    </location>
</feature>
<evidence type="ECO:0000313" key="3">
    <source>
        <dbReference type="EMBL" id="AHG89255.1"/>
    </source>
</evidence>
<evidence type="ECO:0000259" key="2">
    <source>
        <dbReference type="Pfam" id="PF07693"/>
    </source>
</evidence>
<dbReference type="OrthoDB" id="88903at2"/>
<feature type="compositionally biased region" description="Pro residues" evidence="1">
    <location>
        <begin position="597"/>
        <end position="607"/>
    </location>
</feature>
<dbReference type="InParanoid" id="W0RG06"/>
<dbReference type="InterPro" id="IPR011646">
    <property type="entry name" value="KAP_P-loop"/>
</dbReference>
<dbReference type="SUPFAM" id="SSF52540">
    <property type="entry name" value="P-loop containing nucleoside triphosphate hydrolases"/>
    <property type="match status" value="1"/>
</dbReference>
<evidence type="ECO:0000256" key="1">
    <source>
        <dbReference type="SAM" id="MobiDB-lite"/>
    </source>
</evidence>
<reference evidence="3 4" key="1">
    <citation type="journal article" date="2014" name="Genome Announc.">
        <title>Genome Sequence and Methylome of Soil Bacterium Gemmatirosa kalamazoonensis KBS708T, a Member of the Rarely Cultivated Gemmatimonadetes Phylum.</title>
        <authorList>
            <person name="Debruyn J.M."/>
            <person name="Radosevich M."/>
            <person name="Wommack K.E."/>
            <person name="Polson S.W."/>
            <person name="Hauser L.J."/>
            <person name="Fawaz M.N."/>
            <person name="Korlach J."/>
            <person name="Tsai Y.C."/>
        </authorList>
    </citation>
    <scope>NUCLEOTIDE SEQUENCE [LARGE SCALE GENOMIC DNA]</scope>
    <source>
        <strain evidence="3 4">KBS708</strain>
    </source>
</reference>
<dbReference type="KEGG" id="gba:J421_1718"/>
<keyword evidence="4" id="KW-1185">Reference proteome</keyword>
<feature type="compositionally biased region" description="Basic and acidic residues" evidence="1">
    <location>
        <begin position="1"/>
        <end position="11"/>
    </location>
</feature>
<feature type="compositionally biased region" description="Basic and acidic residues" evidence="1">
    <location>
        <begin position="804"/>
        <end position="817"/>
    </location>
</feature>
<feature type="compositionally biased region" description="Low complexity" evidence="1">
    <location>
        <begin position="15"/>
        <end position="25"/>
    </location>
</feature>
<dbReference type="PANTHER" id="PTHR22674:SF6">
    <property type="entry name" value="NTPASE KAP FAMILY P-LOOP DOMAIN-CONTAINING PROTEIN 1"/>
    <property type="match status" value="1"/>
</dbReference>
<dbReference type="InterPro" id="IPR036628">
    <property type="entry name" value="Clp_N_dom_sf"/>
</dbReference>
<gene>
    <name evidence="3" type="ORF">J421_1718</name>
</gene>
<organism evidence="3 4">
    <name type="scientific">Gemmatirosa kalamazoonensis</name>
    <dbReference type="NCBI Taxonomy" id="861299"/>
    <lineage>
        <taxon>Bacteria</taxon>
        <taxon>Pseudomonadati</taxon>
        <taxon>Gemmatimonadota</taxon>
        <taxon>Gemmatimonadia</taxon>
        <taxon>Gemmatimonadales</taxon>
        <taxon>Gemmatimonadaceae</taxon>
        <taxon>Gemmatirosa</taxon>
    </lineage>
</organism>
<dbReference type="EMBL" id="CP007128">
    <property type="protein sequence ID" value="AHG89255.1"/>
    <property type="molecule type" value="Genomic_DNA"/>
</dbReference>